<reference evidence="12" key="1">
    <citation type="submission" date="2025-08" db="UniProtKB">
        <authorList>
            <consortium name="RefSeq"/>
        </authorList>
    </citation>
    <scope>IDENTIFICATION</scope>
</reference>
<evidence type="ECO:0000256" key="7">
    <source>
        <dbReference type="ARBA" id="ARBA00022801"/>
    </source>
</evidence>
<evidence type="ECO:0000256" key="8">
    <source>
        <dbReference type="ARBA" id="ARBA00023157"/>
    </source>
</evidence>
<dbReference type="PANTHER" id="PTHR11802:SF25">
    <property type="entry name" value="SERINE CARBOXYPEPTIDASE 24"/>
    <property type="match status" value="1"/>
</dbReference>
<comment type="similarity">
    <text evidence="2 10">Belongs to the peptidase S10 family.</text>
</comment>
<feature type="chain" id="PRO_5027162351" description="Carboxypeptidase" evidence="10">
    <location>
        <begin position="26"/>
        <end position="462"/>
    </location>
</feature>
<evidence type="ECO:0000256" key="1">
    <source>
        <dbReference type="ARBA" id="ARBA00004613"/>
    </source>
</evidence>
<gene>
    <name evidence="12" type="primary">LOC105162924</name>
</gene>
<evidence type="ECO:0000256" key="5">
    <source>
        <dbReference type="ARBA" id="ARBA00022670"/>
    </source>
</evidence>
<dbReference type="FunFam" id="3.40.50.11320:FF:000002">
    <property type="entry name" value="Carboxypeptidase"/>
    <property type="match status" value="1"/>
</dbReference>
<evidence type="ECO:0000313" key="11">
    <source>
        <dbReference type="Proteomes" id="UP000504604"/>
    </source>
</evidence>
<dbReference type="Gramene" id="SIN_1011877.t">
    <property type="protein sequence ID" value="SIN_1011877.t"/>
    <property type="gene ID" value="SIN_1011877"/>
</dbReference>
<keyword evidence="11" id="KW-1185">Reference proteome</keyword>
<evidence type="ECO:0000256" key="4">
    <source>
        <dbReference type="ARBA" id="ARBA00022645"/>
    </source>
</evidence>
<dbReference type="FunFam" id="3.40.50.12670:FF:000002">
    <property type="entry name" value="Carboxypeptidase"/>
    <property type="match status" value="1"/>
</dbReference>
<feature type="signal peptide" evidence="10">
    <location>
        <begin position="1"/>
        <end position="25"/>
    </location>
</feature>
<keyword evidence="9" id="KW-0325">Glycoprotein</keyword>
<dbReference type="InParanoid" id="A0A6I9T626"/>
<keyword evidence="7 10" id="KW-0378">Hydrolase</keyword>
<dbReference type="GO" id="GO:0006508">
    <property type="term" value="P:proteolysis"/>
    <property type="evidence" value="ECO:0007669"/>
    <property type="project" value="UniProtKB-KW"/>
</dbReference>
<dbReference type="Proteomes" id="UP000504604">
    <property type="component" value="Linkage group LG5"/>
</dbReference>
<dbReference type="EC" id="3.4.16.-" evidence="10"/>
<dbReference type="SUPFAM" id="SSF53474">
    <property type="entry name" value="alpha/beta-Hydrolases"/>
    <property type="match status" value="1"/>
</dbReference>
<dbReference type="InterPro" id="IPR029058">
    <property type="entry name" value="AB_hydrolase_fold"/>
</dbReference>
<evidence type="ECO:0000256" key="6">
    <source>
        <dbReference type="ARBA" id="ARBA00022729"/>
    </source>
</evidence>
<dbReference type="RefSeq" id="XP_011079399.1">
    <property type="nucleotide sequence ID" value="XM_011081097.2"/>
</dbReference>
<dbReference type="InterPro" id="IPR001563">
    <property type="entry name" value="Peptidase_S10"/>
</dbReference>
<keyword evidence="8" id="KW-1015">Disulfide bond</keyword>
<dbReference type="AlphaFoldDB" id="A0A6I9T626"/>
<keyword evidence="6 10" id="KW-0732">Signal</keyword>
<dbReference type="PROSITE" id="PS00560">
    <property type="entry name" value="CARBOXYPEPT_SER_HIS"/>
    <property type="match status" value="1"/>
</dbReference>
<dbReference type="PRINTS" id="PR00724">
    <property type="entry name" value="CRBOXYPTASEC"/>
</dbReference>
<dbReference type="GO" id="GO:0005576">
    <property type="term" value="C:extracellular region"/>
    <property type="evidence" value="ECO:0007669"/>
    <property type="project" value="UniProtKB-SubCell"/>
</dbReference>
<keyword evidence="3" id="KW-0964">Secreted</keyword>
<dbReference type="InterPro" id="IPR018202">
    <property type="entry name" value="Ser_caboxypep_ser_AS"/>
</dbReference>
<dbReference type="Gene3D" id="6.10.250.940">
    <property type="match status" value="1"/>
</dbReference>
<accession>A0A6I9T626</accession>
<evidence type="ECO:0000256" key="9">
    <source>
        <dbReference type="ARBA" id="ARBA00023180"/>
    </source>
</evidence>
<organism evidence="11 12">
    <name type="scientific">Sesamum indicum</name>
    <name type="common">Oriental sesame</name>
    <name type="synonym">Sesamum orientale</name>
    <dbReference type="NCBI Taxonomy" id="4182"/>
    <lineage>
        <taxon>Eukaryota</taxon>
        <taxon>Viridiplantae</taxon>
        <taxon>Streptophyta</taxon>
        <taxon>Embryophyta</taxon>
        <taxon>Tracheophyta</taxon>
        <taxon>Spermatophyta</taxon>
        <taxon>Magnoliopsida</taxon>
        <taxon>eudicotyledons</taxon>
        <taxon>Gunneridae</taxon>
        <taxon>Pentapetalae</taxon>
        <taxon>asterids</taxon>
        <taxon>lamiids</taxon>
        <taxon>Lamiales</taxon>
        <taxon>Pedaliaceae</taxon>
        <taxon>Sesamum</taxon>
    </lineage>
</organism>
<protein>
    <recommendedName>
        <fullName evidence="10">Carboxypeptidase</fullName>
        <ecNumber evidence="10">3.4.16.-</ecNumber>
    </recommendedName>
</protein>
<keyword evidence="4 10" id="KW-0121">Carboxypeptidase</keyword>
<sequence>MEVLLRPHVLLLCFLSSSVLTALLAALPADQELDRISALPGQPPVNFSQFSGYVTVNEQQGRALFYWLTEATSNAHTKPLVLWLNGGPGCSSVAYGASEEIGPFRINKTGSSLYLNKYSWNRVANILFLESPAGVGFSYTNTSSNLKDSGDKRTAQDALVFLIRWMHRFPQYRYRDFYISGESYAGHYVPQLAKKIYDYNNRSSHPIINLKGFIVGNAVTDNYYDNIGTVTYWWSHSIISDQTYKSIMTSCNFRSTNTSQKCDDAINYAMNHEFGKIDQYSIYTPTCNSSGEKTNRSPRLKNTLISPRFSGYDPCTENYAEKYYNRQDVQKALHANSTGIPYKWTACSDVLIRNWKDSEASMLPTYKKLIAGGLRIWVFSGDTDSVVPVTATRFSLSHFNLKIKTPWYPWYSGGQVGGWTEVYDGLTFATVRGAGHEVPLFQPRRAFELFRTFLSGKDLPNS</sequence>
<dbReference type="InterPro" id="IPR033124">
    <property type="entry name" value="Ser_caboxypep_his_AS"/>
</dbReference>
<evidence type="ECO:0000256" key="3">
    <source>
        <dbReference type="ARBA" id="ARBA00022525"/>
    </source>
</evidence>
<dbReference type="Gene3D" id="3.40.50.1820">
    <property type="entry name" value="alpha/beta hydrolase"/>
    <property type="match status" value="1"/>
</dbReference>
<dbReference type="GeneID" id="105162924"/>
<dbReference type="FunFam" id="3.40.50.1820:FF:000013">
    <property type="entry name" value="Carboxypeptidase"/>
    <property type="match status" value="1"/>
</dbReference>
<proteinExistence type="inferred from homology"/>
<dbReference type="FunCoup" id="A0A6I9T626">
    <property type="interactions" value="9"/>
</dbReference>
<dbReference type="KEGG" id="sind:105162924"/>
<evidence type="ECO:0000256" key="10">
    <source>
        <dbReference type="RuleBase" id="RU361156"/>
    </source>
</evidence>
<name>A0A6I9T626_SESIN</name>
<dbReference type="Gene3D" id="3.40.50.11320">
    <property type="match status" value="1"/>
</dbReference>
<dbReference type="GO" id="GO:0005773">
    <property type="term" value="C:vacuole"/>
    <property type="evidence" value="ECO:0007669"/>
    <property type="project" value="TreeGrafter"/>
</dbReference>
<dbReference type="GO" id="GO:0004185">
    <property type="term" value="F:serine-type carboxypeptidase activity"/>
    <property type="evidence" value="ECO:0007669"/>
    <property type="project" value="UniProtKB-UniRule"/>
</dbReference>
<dbReference type="Pfam" id="PF00450">
    <property type="entry name" value="Peptidase_S10"/>
    <property type="match status" value="1"/>
</dbReference>
<dbReference type="PROSITE" id="PS00131">
    <property type="entry name" value="CARBOXYPEPT_SER_SER"/>
    <property type="match status" value="1"/>
</dbReference>
<dbReference type="PANTHER" id="PTHR11802">
    <property type="entry name" value="SERINE PROTEASE FAMILY S10 SERINE CARBOXYPEPTIDASE"/>
    <property type="match status" value="1"/>
</dbReference>
<evidence type="ECO:0000256" key="2">
    <source>
        <dbReference type="ARBA" id="ARBA00009431"/>
    </source>
</evidence>
<dbReference type="OrthoDB" id="443318at2759"/>
<evidence type="ECO:0000313" key="12">
    <source>
        <dbReference type="RefSeq" id="XP_011079399.1"/>
    </source>
</evidence>
<keyword evidence="5 10" id="KW-0645">Protease</keyword>
<comment type="subcellular location">
    <subcellularLocation>
        <location evidence="1">Secreted</location>
    </subcellularLocation>
</comment>
<dbReference type="GO" id="GO:0009742">
    <property type="term" value="P:brassinosteroid mediated signaling pathway"/>
    <property type="evidence" value="ECO:0007669"/>
    <property type="project" value="TreeGrafter"/>
</dbReference>